<accession>A0ABR2TLS2</accession>
<sequence>MRMAMGSQRLRSTQGMDIELTLITVVAEPMAPLATSIAAEVPDGVSRCREESEGVGGMGGMRDERRQLSAASVEGEVAGPAGVHPAGGLEPAGGTWGELVEG</sequence>
<organism evidence="2 3">
    <name type="scientific">Hibiscus sabdariffa</name>
    <name type="common">roselle</name>
    <dbReference type="NCBI Taxonomy" id="183260"/>
    <lineage>
        <taxon>Eukaryota</taxon>
        <taxon>Viridiplantae</taxon>
        <taxon>Streptophyta</taxon>
        <taxon>Embryophyta</taxon>
        <taxon>Tracheophyta</taxon>
        <taxon>Spermatophyta</taxon>
        <taxon>Magnoliopsida</taxon>
        <taxon>eudicotyledons</taxon>
        <taxon>Gunneridae</taxon>
        <taxon>Pentapetalae</taxon>
        <taxon>rosids</taxon>
        <taxon>malvids</taxon>
        <taxon>Malvales</taxon>
        <taxon>Malvaceae</taxon>
        <taxon>Malvoideae</taxon>
        <taxon>Hibiscus</taxon>
    </lineage>
</organism>
<feature type="region of interest" description="Disordered" evidence="1">
    <location>
        <begin position="49"/>
        <end position="102"/>
    </location>
</feature>
<dbReference type="Proteomes" id="UP001396334">
    <property type="component" value="Unassembled WGS sequence"/>
</dbReference>
<name>A0ABR2TLS2_9ROSI</name>
<reference evidence="2 3" key="1">
    <citation type="journal article" date="2024" name="G3 (Bethesda)">
        <title>Genome assembly of Hibiscus sabdariffa L. provides insights into metabolisms of medicinal natural products.</title>
        <authorList>
            <person name="Kim T."/>
        </authorList>
    </citation>
    <scope>NUCLEOTIDE SEQUENCE [LARGE SCALE GENOMIC DNA]</scope>
    <source>
        <strain evidence="2">TK-2024</strain>
        <tissue evidence="2">Old leaves</tissue>
    </source>
</reference>
<evidence type="ECO:0000313" key="3">
    <source>
        <dbReference type="Proteomes" id="UP001396334"/>
    </source>
</evidence>
<proteinExistence type="predicted"/>
<protein>
    <submittedName>
        <fullName evidence="2">Uncharacterized protein</fullName>
    </submittedName>
</protein>
<dbReference type="EMBL" id="JBBPBN010000005">
    <property type="protein sequence ID" value="KAK9038331.1"/>
    <property type="molecule type" value="Genomic_DNA"/>
</dbReference>
<feature type="compositionally biased region" description="Low complexity" evidence="1">
    <location>
        <begin position="75"/>
        <end position="88"/>
    </location>
</feature>
<comment type="caution">
    <text evidence="2">The sequence shown here is derived from an EMBL/GenBank/DDBJ whole genome shotgun (WGS) entry which is preliminary data.</text>
</comment>
<evidence type="ECO:0000313" key="2">
    <source>
        <dbReference type="EMBL" id="KAK9038331.1"/>
    </source>
</evidence>
<keyword evidence="3" id="KW-1185">Reference proteome</keyword>
<evidence type="ECO:0000256" key="1">
    <source>
        <dbReference type="SAM" id="MobiDB-lite"/>
    </source>
</evidence>
<gene>
    <name evidence="2" type="ORF">V6N11_023208</name>
</gene>